<reference evidence="2 3" key="1">
    <citation type="journal article" date="2023" name="Life. Sci Alliance">
        <title>Evolutionary insights into 3D genome organization and epigenetic landscape of Vigna mungo.</title>
        <authorList>
            <person name="Junaid A."/>
            <person name="Singh B."/>
            <person name="Bhatia S."/>
        </authorList>
    </citation>
    <scope>NUCLEOTIDE SEQUENCE [LARGE SCALE GENOMIC DNA]</scope>
    <source>
        <strain evidence="2">Urdbean</strain>
    </source>
</reference>
<dbReference type="AlphaFoldDB" id="A0AAQ3P5C1"/>
<evidence type="ECO:0000313" key="3">
    <source>
        <dbReference type="Proteomes" id="UP001374535"/>
    </source>
</evidence>
<evidence type="ECO:0000313" key="2">
    <source>
        <dbReference type="EMBL" id="WVZ21823.1"/>
    </source>
</evidence>
<dbReference type="PANTHER" id="PTHR42743:SF11">
    <property type="entry name" value="AMINODEOXYCHORISMATE LYASE"/>
    <property type="match status" value="1"/>
</dbReference>
<dbReference type="PANTHER" id="PTHR42743">
    <property type="entry name" value="AMINO-ACID AMINOTRANSFERASE"/>
    <property type="match status" value="1"/>
</dbReference>
<dbReference type="InterPro" id="IPR050571">
    <property type="entry name" value="Class-IV_PLP-Dep_Aminotrnsfr"/>
</dbReference>
<dbReference type="Pfam" id="PF19798">
    <property type="entry name" value="Sulfotransfer_5"/>
    <property type="match status" value="1"/>
</dbReference>
<name>A0AAQ3P5C1_VIGMU</name>
<evidence type="ECO:0000256" key="1">
    <source>
        <dbReference type="ARBA" id="ARBA00009320"/>
    </source>
</evidence>
<keyword evidence="3" id="KW-1185">Reference proteome</keyword>
<organism evidence="2 3">
    <name type="scientific">Vigna mungo</name>
    <name type="common">Black gram</name>
    <name type="synonym">Phaseolus mungo</name>
    <dbReference type="NCBI Taxonomy" id="3915"/>
    <lineage>
        <taxon>Eukaryota</taxon>
        <taxon>Viridiplantae</taxon>
        <taxon>Streptophyta</taxon>
        <taxon>Embryophyta</taxon>
        <taxon>Tracheophyta</taxon>
        <taxon>Spermatophyta</taxon>
        <taxon>Magnoliopsida</taxon>
        <taxon>eudicotyledons</taxon>
        <taxon>Gunneridae</taxon>
        <taxon>Pentapetalae</taxon>
        <taxon>rosids</taxon>
        <taxon>fabids</taxon>
        <taxon>Fabales</taxon>
        <taxon>Fabaceae</taxon>
        <taxon>Papilionoideae</taxon>
        <taxon>50 kb inversion clade</taxon>
        <taxon>NPAAA clade</taxon>
        <taxon>indigoferoid/millettioid clade</taxon>
        <taxon>Phaseoleae</taxon>
        <taxon>Vigna</taxon>
    </lineage>
</organism>
<gene>
    <name evidence="2" type="ORF">V8G54_000367</name>
</gene>
<comment type="similarity">
    <text evidence="1">Belongs to the class-IV pyridoxal-phosphate-dependent aminotransferase family.</text>
</comment>
<protein>
    <submittedName>
        <fullName evidence="2">Uncharacterized protein</fullName>
    </submittedName>
</protein>
<accession>A0AAQ3P5C1</accession>
<dbReference type="Proteomes" id="UP001374535">
    <property type="component" value="Chromosome 1"/>
</dbReference>
<dbReference type="EMBL" id="CP144700">
    <property type="protein sequence ID" value="WVZ21823.1"/>
    <property type="molecule type" value="Genomic_DNA"/>
</dbReference>
<dbReference type="GO" id="GO:0019752">
    <property type="term" value="P:carboxylic acid metabolic process"/>
    <property type="evidence" value="ECO:0007669"/>
    <property type="project" value="TreeGrafter"/>
</dbReference>
<sequence length="436" mass="49983">MVKSEMAESEVEVIHSWTAPRSLSTSLMYSFAQRDDIEVLDEPLYAYFLKVTGLDRPYREELLSKMVYLSQNALLHYLSSNRLFLISGSKYDFTDEEVIMSIAAENNFPSTLQSIFGCIYDLLYVFSNLSRNLNFIEHTHILLVRNCKYQRLRSIIIDPTLYLSKKSDLALTTQGRTLPTSFKLFSGICSRVTILFDGKVCSLVAASLWFEWLHFVAFVTRWWVVVAHVCASGGGSWRLASRRRRAGGLQSVASSNIWLLRLVDSLVLSDEFNHGNCRWSGLLSNYTFWMSERLIVGVVAQQITGISGFCSHSTIWVVDCVLSARFEVEVGLFGLDGEVDRLKRDRQVLMAELVKLRQQQQNTRVHIQAMEGRLKRTEQKQQQTMNFLARAMQNPNFVQQLVQQKKLRKEVMEAFSKKRRSLDQGSSNVVEVGELH</sequence>
<proteinExistence type="inferred from homology"/>